<sequence length="82" mass="9041">MPRNLYVIYDGYAEYPIQAATDAAALKQARRWLHTHAGGYTINMSTASISRSLLPGSRFLAYLKDIDAAIRQPPEHAGRGHG</sequence>
<proteinExistence type="predicted"/>
<reference evidence="1 2" key="2">
    <citation type="submission" date="2018-12" db="EMBL/GenBank/DDBJ databases">
        <title>Nakamurella antarcticus sp. nov., isolated from Antarctica South Shetland Islands soil.</title>
        <authorList>
            <person name="Peng F."/>
        </authorList>
    </citation>
    <scope>NUCLEOTIDE SEQUENCE [LARGE SCALE GENOMIC DNA]</scope>
    <source>
        <strain evidence="1 2">S14-144</strain>
    </source>
</reference>
<reference evidence="1 2" key="1">
    <citation type="submission" date="2018-11" db="EMBL/GenBank/DDBJ databases">
        <authorList>
            <person name="Da X."/>
        </authorList>
    </citation>
    <scope>NUCLEOTIDE SEQUENCE [LARGE SCALE GENOMIC DNA]</scope>
    <source>
        <strain evidence="1 2">S14-144</strain>
    </source>
</reference>
<dbReference type="KEGG" id="nak:EH165_09450"/>
<protein>
    <submittedName>
        <fullName evidence="1">Uncharacterized protein</fullName>
    </submittedName>
</protein>
<dbReference type="RefSeq" id="WP_124799239.1">
    <property type="nucleotide sequence ID" value="NZ_CP034170.1"/>
</dbReference>
<keyword evidence="2" id="KW-1185">Reference proteome</keyword>
<name>A0A3G8ZM71_9ACTN</name>
<accession>A0A3G8ZM71</accession>
<dbReference type="AlphaFoldDB" id="A0A3G8ZM71"/>
<dbReference type="Proteomes" id="UP000268084">
    <property type="component" value="Chromosome"/>
</dbReference>
<organism evidence="1 2">
    <name type="scientific">Nakamurella antarctica</name>
    <dbReference type="NCBI Taxonomy" id="1902245"/>
    <lineage>
        <taxon>Bacteria</taxon>
        <taxon>Bacillati</taxon>
        <taxon>Actinomycetota</taxon>
        <taxon>Actinomycetes</taxon>
        <taxon>Nakamurellales</taxon>
        <taxon>Nakamurellaceae</taxon>
        <taxon>Nakamurella</taxon>
    </lineage>
</organism>
<evidence type="ECO:0000313" key="2">
    <source>
        <dbReference type="Proteomes" id="UP000268084"/>
    </source>
</evidence>
<gene>
    <name evidence="1" type="ORF">EH165_09450</name>
</gene>
<dbReference type="EMBL" id="CP034170">
    <property type="protein sequence ID" value="AZI58330.1"/>
    <property type="molecule type" value="Genomic_DNA"/>
</dbReference>
<evidence type="ECO:0000313" key="1">
    <source>
        <dbReference type="EMBL" id="AZI58330.1"/>
    </source>
</evidence>